<keyword evidence="5 13" id="KW-0812">Transmembrane</keyword>
<proteinExistence type="inferred from homology"/>
<evidence type="ECO:0000256" key="6">
    <source>
        <dbReference type="ARBA" id="ARBA00022792"/>
    </source>
</evidence>
<evidence type="ECO:0000256" key="4">
    <source>
        <dbReference type="ARBA" id="ARBA00016081"/>
    </source>
</evidence>
<evidence type="ECO:0000256" key="12">
    <source>
        <dbReference type="PIRNR" id="PIRNR000283"/>
    </source>
</evidence>
<evidence type="ECO:0000256" key="8">
    <source>
        <dbReference type="ARBA" id="ARBA00023002"/>
    </source>
</evidence>
<dbReference type="EMBL" id="RSCD01000001">
    <property type="protein sequence ID" value="RSH95380.1"/>
    <property type="molecule type" value="Genomic_DNA"/>
</dbReference>
<dbReference type="PIRSF" id="PIRSF000283">
    <property type="entry name" value="COX9"/>
    <property type="match status" value="1"/>
</dbReference>
<organism evidence="14 15">
    <name type="scientific">Saitozyma podzolica</name>
    <dbReference type="NCBI Taxonomy" id="1890683"/>
    <lineage>
        <taxon>Eukaryota</taxon>
        <taxon>Fungi</taxon>
        <taxon>Dikarya</taxon>
        <taxon>Basidiomycota</taxon>
        <taxon>Agaricomycotina</taxon>
        <taxon>Tremellomycetes</taxon>
        <taxon>Tremellales</taxon>
        <taxon>Trimorphomycetaceae</taxon>
        <taxon>Saitozyma</taxon>
    </lineage>
</organism>
<evidence type="ECO:0000313" key="14">
    <source>
        <dbReference type="EMBL" id="RSH95380.1"/>
    </source>
</evidence>
<dbReference type="GO" id="GO:0004129">
    <property type="term" value="F:cytochrome-c oxidase activity"/>
    <property type="evidence" value="ECO:0007669"/>
    <property type="project" value="TreeGrafter"/>
</dbReference>
<keyword evidence="7 13" id="KW-1133">Transmembrane helix</keyword>
<protein>
    <recommendedName>
        <fullName evidence="4 12">Cytochrome c oxidase subunit 9, mitochondrial</fullName>
    </recommendedName>
    <alternativeName>
        <fullName evidence="11 12">Cytochrome c oxidase polypeptide VIIA</fullName>
    </alternativeName>
</protein>
<comment type="subcellular location">
    <subcellularLocation>
        <location evidence="1">Mitochondrion inner membrane</location>
        <topology evidence="1">Single-pass membrane protein</topology>
    </subcellularLocation>
</comment>
<sequence>MPIAPIVGKLRKRLITDLSIGLGLGFAGGYLFWYTVHLPSMKKRDDFYLKYEANKA</sequence>
<comment type="function">
    <text evidence="12">Component of the cytochrome c oxidase, the last enzyme in the mitochondrial electron transport chain which drives oxidative phosphorylation.</text>
</comment>
<gene>
    <name evidence="14" type="ORF">EHS25_000467</name>
</gene>
<name>A0A427YW76_9TREE</name>
<dbReference type="GO" id="GO:0006123">
    <property type="term" value="P:mitochondrial electron transport, cytochrome c to oxygen"/>
    <property type="evidence" value="ECO:0007669"/>
    <property type="project" value="InterPro"/>
</dbReference>
<evidence type="ECO:0000256" key="7">
    <source>
        <dbReference type="ARBA" id="ARBA00022989"/>
    </source>
</evidence>
<keyword evidence="9 12" id="KW-0496">Mitochondrion</keyword>
<dbReference type="PANTHER" id="PTHR28264">
    <property type="entry name" value="CYTOCHROME C OXIDASE SUBUNIT 7A"/>
    <property type="match status" value="1"/>
</dbReference>
<evidence type="ECO:0000256" key="5">
    <source>
        <dbReference type="ARBA" id="ARBA00022692"/>
    </source>
</evidence>
<evidence type="ECO:0000256" key="1">
    <source>
        <dbReference type="ARBA" id="ARBA00004434"/>
    </source>
</evidence>
<evidence type="ECO:0000256" key="9">
    <source>
        <dbReference type="ARBA" id="ARBA00023128"/>
    </source>
</evidence>
<comment type="similarity">
    <text evidence="3 12">Belongs to the fungal cytochrome c oxidase subunit 7a family.</text>
</comment>
<dbReference type="InterPro" id="IPR034884">
    <property type="entry name" value="Cytochrome_c_oxidase_VIc/VIIs"/>
</dbReference>
<dbReference type="GO" id="GO:0016491">
    <property type="term" value="F:oxidoreductase activity"/>
    <property type="evidence" value="ECO:0007669"/>
    <property type="project" value="UniProtKB-KW"/>
</dbReference>
<keyword evidence="6 12" id="KW-0999">Mitochondrion inner membrane</keyword>
<dbReference type="UniPathway" id="UPA00705"/>
<feature type="transmembrane region" description="Helical" evidence="13">
    <location>
        <begin position="18"/>
        <end position="36"/>
    </location>
</feature>
<dbReference type="InterPro" id="IPR014368">
    <property type="entry name" value="Cyt_c_oxidase_su7a_fun"/>
</dbReference>
<dbReference type="PANTHER" id="PTHR28264:SF1">
    <property type="entry name" value="CYTOCHROME C OXIDASE SUBUNIT 6C"/>
    <property type="match status" value="1"/>
</dbReference>
<dbReference type="CDD" id="cd22888">
    <property type="entry name" value="CcO_VIIa_fungal"/>
    <property type="match status" value="1"/>
</dbReference>
<evidence type="ECO:0000256" key="3">
    <source>
        <dbReference type="ARBA" id="ARBA00008862"/>
    </source>
</evidence>
<comment type="caution">
    <text evidence="14">The sequence shown here is derived from an EMBL/GenBank/DDBJ whole genome shotgun (WGS) entry which is preliminary data.</text>
</comment>
<evidence type="ECO:0000256" key="11">
    <source>
        <dbReference type="ARBA" id="ARBA00031091"/>
    </source>
</evidence>
<dbReference type="AlphaFoldDB" id="A0A427YW76"/>
<accession>A0A427YW76</accession>
<evidence type="ECO:0000256" key="10">
    <source>
        <dbReference type="ARBA" id="ARBA00023136"/>
    </source>
</evidence>
<reference evidence="14 15" key="1">
    <citation type="submission" date="2018-11" db="EMBL/GenBank/DDBJ databases">
        <title>Genome sequence of Saitozyma podzolica DSM 27192.</title>
        <authorList>
            <person name="Aliyu H."/>
            <person name="Gorte O."/>
            <person name="Ochsenreither K."/>
        </authorList>
    </citation>
    <scope>NUCLEOTIDE SEQUENCE [LARGE SCALE GENOMIC DNA]</scope>
    <source>
        <strain evidence="14 15">DSM 27192</strain>
    </source>
</reference>
<dbReference type="STRING" id="1890683.A0A427YW76"/>
<evidence type="ECO:0000256" key="13">
    <source>
        <dbReference type="SAM" id="Phobius"/>
    </source>
</evidence>
<evidence type="ECO:0000256" key="2">
    <source>
        <dbReference type="ARBA" id="ARBA00004673"/>
    </source>
</evidence>
<comment type="pathway">
    <text evidence="2 12">Energy metabolism; oxidative phosphorylation.</text>
</comment>
<dbReference type="Pfam" id="PF02937">
    <property type="entry name" value="COX6C"/>
    <property type="match status" value="1"/>
</dbReference>
<dbReference type="GO" id="GO:0005743">
    <property type="term" value="C:mitochondrial inner membrane"/>
    <property type="evidence" value="ECO:0007669"/>
    <property type="project" value="UniProtKB-SubCell"/>
</dbReference>
<keyword evidence="8 12" id="KW-0560">Oxidoreductase</keyword>
<dbReference type="Proteomes" id="UP000279259">
    <property type="component" value="Unassembled WGS sequence"/>
</dbReference>
<keyword evidence="10 12" id="KW-0472">Membrane</keyword>
<keyword evidence="15" id="KW-1185">Reference proteome</keyword>
<evidence type="ECO:0000313" key="15">
    <source>
        <dbReference type="Proteomes" id="UP000279259"/>
    </source>
</evidence>